<accession>A0A926IES2</accession>
<proteinExistence type="predicted"/>
<dbReference type="InterPro" id="IPR036086">
    <property type="entry name" value="ParB/Sulfiredoxin_sf"/>
</dbReference>
<dbReference type="InterPro" id="IPR050336">
    <property type="entry name" value="Chromosome_partition/occlusion"/>
</dbReference>
<comment type="caution">
    <text evidence="2">The sequence shown here is derived from an EMBL/GenBank/DDBJ whole genome shotgun (WGS) entry which is preliminary data.</text>
</comment>
<dbReference type="Gene3D" id="1.10.10.2830">
    <property type="match status" value="1"/>
</dbReference>
<dbReference type="SMART" id="SM00470">
    <property type="entry name" value="ParB"/>
    <property type="match status" value="1"/>
</dbReference>
<evidence type="ECO:0000313" key="3">
    <source>
        <dbReference type="Proteomes" id="UP000655830"/>
    </source>
</evidence>
<dbReference type="GO" id="GO:0007059">
    <property type="term" value="P:chromosome segregation"/>
    <property type="evidence" value="ECO:0007669"/>
    <property type="project" value="TreeGrafter"/>
</dbReference>
<dbReference type="PANTHER" id="PTHR33375">
    <property type="entry name" value="CHROMOSOME-PARTITIONING PROTEIN PARB-RELATED"/>
    <property type="match status" value="1"/>
</dbReference>
<feature type="domain" description="ParB-like N-terminal" evidence="1">
    <location>
        <begin position="33"/>
        <end position="129"/>
    </location>
</feature>
<dbReference type="Gene3D" id="3.90.1530.10">
    <property type="entry name" value="Conserved hypothetical protein from pyrococcus furiosus pfu- 392566-001, ParB domain"/>
    <property type="match status" value="1"/>
</dbReference>
<dbReference type="InterPro" id="IPR003115">
    <property type="entry name" value="ParB_N"/>
</dbReference>
<dbReference type="AlphaFoldDB" id="A0A926IES2"/>
<dbReference type="Proteomes" id="UP000655830">
    <property type="component" value="Unassembled WGS sequence"/>
</dbReference>
<evidence type="ECO:0000259" key="1">
    <source>
        <dbReference type="SMART" id="SM00470"/>
    </source>
</evidence>
<dbReference type="PANTHER" id="PTHR33375:SF1">
    <property type="entry name" value="CHROMOSOME-PARTITIONING PROTEIN PARB-RELATED"/>
    <property type="match status" value="1"/>
</dbReference>
<dbReference type="SUPFAM" id="SSF109709">
    <property type="entry name" value="KorB DNA-binding domain-like"/>
    <property type="match status" value="1"/>
</dbReference>
<protein>
    <submittedName>
        <fullName evidence="2">ParB N-terminal domain-containing protein</fullName>
    </submittedName>
</protein>
<reference evidence="2" key="1">
    <citation type="submission" date="2020-08" db="EMBL/GenBank/DDBJ databases">
        <title>Genome public.</title>
        <authorList>
            <person name="Liu C."/>
            <person name="Sun Q."/>
        </authorList>
    </citation>
    <scope>NUCLEOTIDE SEQUENCE</scope>
    <source>
        <strain evidence="2">NSJ-12</strain>
    </source>
</reference>
<dbReference type="SUPFAM" id="SSF110849">
    <property type="entry name" value="ParB/Sulfiredoxin"/>
    <property type="match status" value="1"/>
</dbReference>
<dbReference type="GO" id="GO:0005694">
    <property type="term" value="C:chromosome"/>
    <property type="evidence" value="ECO:0007669"/>
    <property type="project" value="TreeGrafter"/>
</dbReference>
<dbReference type="RefSeq" id="WP_249333838.1">
    <property type="nucleotide sequence ID" value="NZ_JACRSY010000036.1"/>
</dbReference>
<organism evidence="2 3">
    <name type="scientific">Zhenhengia yiwuensis</name>
    <dbReference type="NCBI Taxonomy" id="2763666"/>
    <lineage>
        <taxon>Bacteria</taxon>
        <taxon>Bacillati</taxon>
        <taxon>Bacillota</taxon>
        <taxon>Clostridia</taxon>
        <taxon>Lachnospirales</taxon>
        <taxon>Lachnospiraceae</taxon>
        <taxon>Zhenhengia</taxon>
    </lineage>
</organism>
<gene>
    <name evidence="2" type="ORF">H8718_16365</name>
</gene>
<name>A0A926IES2_9FIRM</name>
<sequence>MAKFDLKSLLSEKSLAKEESKEGEVKSKAFKVTSLSVYDLVPSEHNFYRTDDIKELKEAIELFGGIKQNLIVKKLEGGKYTVIAGHKRRLASLALVEEGKAQFEYVPCVVEEDTGSIEERLMLIMTNSTARQLTDYEKMCQAEELKELLTAYKKQEKIPGRIRDLVAEILNTSSAQVGRMEAITNNLSDEFVEEFKESKVNLSTAYELSGLPEEKQEVAYQKYKENGSITMNEVKAMKKDNQKAEQEEIEKLLEGQVAFYEIENKHDIVEEQTKGAEVKNIEEQEVKCKEKQDDNKVIEGKGCGFCKEDYHTSIMTEEGSYLIDIDSKNKIVKVLKRECEIETIAFVFCPMCGRKI</sequence>
<evidence type="ECO:0000313" key="2">
    <source>
        <dbReference type="EMBL" id="MBC8581092.1"/>
    </source>
</evidence>
<dbReference type="Pfam" id="PF02195">
    <property type="entry name" value="ParB_N"/>
    <property type="match status" value="1"/>
</dbReference>
<dbReference type="EMBL" id="JACRSY010000036">
    <property type="protein sequence ID" value="MBC8581092.1"/>
    <property type="molecule type" value="Genomic_DNA"/>
</dbReference>
<dbReference type="GO" id="GO:0045881">
    <property type="term" value="P:positive regulation of sporulation resulting in formation of a cellular spore"/>
    <property type="evidence" value="ECO:0007669"/>
    <property type="project" value="TreeGrafter"/>
</dbReference>
<keyword evidence="3" id="KW-1185">Reference proteome</keyword>